<evidence type="ECO:0000256" key="1">
    <source>
        <dbReference type="SAM" id="MobiDB-lite"/>
    </source>
</evidence>
<dbReference type="RefSeq" id="WP_302109094.1">
    <property type="nucleotide sequence ID" value="NZ_JAUKTR010000001.1"/>
</dbReference>
<protein>
    <submittedName>
        <fullName evidence="2">YceD family protein</fullName>
    </submittedName>
</protein>
<comment type="caution">
    <text evidence="2">The sequence shown here is derived from an EMBL/GenBank/DDBJ whole genome shotgun (WGS) entry which is preliminary data.</text>
</comment>
<evidence type="ECO:0000313" key="3">
    <source>
        <dbReference type="Proteomes" id="UP001169063"/>
    </source>
</evidence>
<dbReference type="InterPro" id="IPR003772">
    <property type="entry name" value="YceD"/>
</dbReference>
<dbReference type="Pfam" id="PF02620">
    <property type="entry name" value="YceD"/>
    <property type="match status" value="1"/>
</dbReference>
<feature type="region of interest" description="Disordered" evidence="1">
    <location>
        <begin position="91"/>
        <end position="111"/>
    </location>
</feature>
<organism evidence="2 3">
    <name type="scientific">Peiella sedimenti</name>
    <dbReference type="NCBI Taxonomy" id="3061083"/>
    <lineage>
        <taxon>Bacteria</taxon>
        <taxon>Pseudomonadati</taxon>
        <taxon>Pseudomonadota</taxon>
        <taxon>Alphaproteobacteria</taxon>
        <taxon>Caulobacterales</taxon>
        <taxon>Caulobacteraceae</taxon>
        <taxon>Peiella</taxon>
    </lineage>
</organism>
<dbReference type="Proteomes" id="UP001169063">
    <property type="component" value="Unassembled WGS sequence"/>
</dbReference>
<dbReference type="EMBL" id="JAUKTR010000001">
    <property type="protein sequence ID" value="MDO1558693.1"/>
    <property type="molecule type" value="Genomic_DNA"/>
</dbReference>
<feature type="compositionally biased region" description="Acidic residues" evidence="1">
    <location>
        <begin position="99"/>
        <end position="109"/>
    </location>
</feature>
<evidence type="ECO:0000313" key="2">
    <source>
        <dbReference type="EMBL" id="MDO1558693.1"/>
    </source>
</evidence>
<gene>
    <name evidence="2" type="ORF">Q0812_04545</name>
</gene>
<proteinExistence type="predicted"/>
<sequence>MNRQPWTYPVPVGQIRDGLDLTLEAEAGVRERIARHLGLEGLDALTAQASVKPTRDGWRLTGSLDAHVIYRCGVSLEPFPAEISEAFEVNLTETPPEPTDGDFDPEAPEPPDVIESGVIDVAAYVVEQLSLALDPWPRKPGVEFEAPEPEAEPSPFAVLAKLKSKDG</sequence>
<feature type="region of interest" description="Disordered" evidence="1">
    <location>
        <begin position="142"/>
        <end position="167"/>
    </location>
</feature>
<reference evidence="2" key="1">
    <citation type="submission" date="2023-07" db="EMBL/GenBank/DDBJ databases">
        <title>Brevundimonas soil sp. nov., isolated from the soil of chemical plant.</title>
        <authorList>
            <person name="Wu N."/>
        </authorList>
    </citation>
    <scope>NUCLEOTIDE SEQUENCE</scope>
    <source>
        <strain evidence="2">XZ-24</strain>
    </source>
</reference>
<name>A0ABT8SLG3_9CAUL</name>
<accession>A0ABT8SLG3</accession>
<keyword evidence="3" id="KW-1185">Reference proteome</keyword>